<organism evidence="2 3">
    <name type="scientific">Occultella aeris</name>
    <dbReference type="NCBI Taxonomy" id="2761496"/>
    <lineage>
        <taxon>Bacteria</taxon>
        <taxon>Bacillati</taxon>
        <taxon>Actinomycetota</taxon>
        <taxon>Actinomycetes</taxon>
        <taxon>Micrococcales</taxon>
        <taxon>Ruaniaceae</taxon>
        <taxon>Occultella</taxon>
    </lineage>
</organism>
<proteinExistence type="predicted"/>
<protein>
    <submittedName>
        <fullName evidence="2">Uncharacterized protein</fullName>
    </submittedName>
</protein>
<gene>
    <name evidence="2" type="ORF">HALOF300_03230</name>
</gene>
<name>A0A7M4DM62_9MICO</name>
<comment type="caution">
    <text evidence="2">The sequence shown here is derived from an EMBL/GenBank/DDBJ whole genome shotgun (WGS) entry which is preliminary data.</text>
</comment>
<evidence type="ECO:0000313" key="3">
    <source>
        <dbReference type="Proteomes" id="UP000419743"/>
    </source>
</evidence>
<dbReference type="Proteomes" id="UP000419743">
    <property type="component" value="Unassembled WGS sequence"/>
</dbReference>
<dbReference type="EMBL" id="CACRYJ010000046">
    <property type="protein sequence ID" value="VZO38394.1"/>
    <property type="molecule type" value="Genomic_DNA"/>
</dbReference>
<evidence type="ECO:0000256" key="1">
    <source>
        <dbReference type="SAM" id="MobiDB-lite"/>
    </source>
</evidence>
<sequence length="276" mass="30707">MSTAWYFWAHRTSFYLTNEDVGGLKVSLHGRDPRHLGREHYRIEPTSFGDGLHGTDRVMLLPPRTGWPLRFAGQRSGPQRARRPGAPATRDTRRELPRHPPTPAPEMPSSAKIALPPPLNGWANDFDLTFSQVPVGWYAANTHDNWIVLKHAGTTIHIGRAQPGFMIHSDDGVVLRGDSRRRWTDWYPTPSHLRAPPAESPASARRAVSIDVDDDGLLWIVEQATTPSLVDSRPAVGRGQTAKRWGGPGPLSTSWRRGQIGPIAISSAHRWTSKSR</sequence>
<dbReference type="AlphaFoldDB" id="A0A7M4DM62"/>
<evidence type="ECO:0000313" key="2">
    <source>
        <dbReference type="EMBL" id="VZO38394.1"/>
    </source>
</evidence>
<feature type="region of interest" description="Disordered" evidence="1">
    <location>
        <begin position="231"/>
        <end position="257"/>
    </location>
</feature>
<reference evidence="2 3" key="1">
    <citation type="submission" date="2019-11" db="EMBL/GenBank/DDBJ databases">
        <authorList>
            <person name="Criscuolo A."/>
        </authorList>
    </citation>
    <scope>NUCLEOTIDE SEQUENCE [LARGE SCALE GENOMIC DNA]</scope>
    <source>
        <strain evidence="2">CIP111667</strain>
    </source>
</reference>
<accession>A0A7M4DM62</accession>
<keyword evidence="3" id="KW-1185">Reference proteome</keyword>
<feature type="region of interest" description="Disordered" evidence="1">
    <location>
        <begin position="70"/>
        <end position="116"/>
    </location>
</feature>